<dbReference type="GeneTree" id="ENSGT00950000182974"/>
<dbReference type="PANTHER" id="PTHR10528">
    <property type="entry name" value="AF4/FMR2 FAMILY MEMBER"/>
    <property type="match status" value="1"/>
</dbReference>
<evidence type="ECO:0000256" key="3">
    <source>
        <dbReference type="ARBA" id="ARBA00021888"/>
    </source>
</evidence>
<accession>A0A8C4QS24</accession>
<dbReference type="Proteomes" id="UP000694388">
    <property type="component" value="Unplaced"/>
</dbReference>
<dbReference type="GO" id="GO:0032783">
    <property type="term" value="C:super elongation complex"/>
    <property type="evidence" value="ECO:0007669"/>
    <property type="project" value="TreeGrafter"/>
</dbReference>
<organism evidence="15 16">
    <name type="scientific">Eptatretus burgeri</name>
    <name type="common">Inshore hagfish</name>
    <dbReference type="NCBI Taxonomy" id="7764"/>
    <lineage>
        <taxon>Eukaryota</taxon>
        <taxon>Metazoa</taxon>
        <taxon>Chordata</taxon>
        <taxon>Craniata</taxon>
        <taxon>Vertebrata</taxon>
        <taxon>Cyclostomata</taxon>
        <taxon>Myxini</taxon>
        <taxon>Myxiniformes</taxon>
        <taxon>Myxinidae</taxon>
        <taxon>Eptatretinae</taxon>
        <taxon>Eptatretus</taxon>
    </lineage>
</organism>
<comment type="subcellular location">
    <subcellularLocation>
        <location evidence="1">Nucleus</location>
    </subcellularLocation>
</comment>
<comment type="function">
    <text evidence="11">Has a role in transcriptional regulation. Acts in parallel with the Ras/MAPK and the PI3K/PKB pathways in the control of cell identity and cellular growth. Essential for regulation of the cytoskeleton and cell growth but not for cell proliferation or growth rate. Required specifically for the microtubule-based basal transport of lipid droplets. Plays a partially redundant function downstream of Raf in cell fate specification in the developing eye. Pair-rule protein that regulates embryonic cellularization, gastrulation and segmentation.</text>
</comment>
<keyword evidence="9" id="KW-0804">Transcription</keyword>
<proteinExistence type="inferred from homology"/>
<protein>
    <recommendedName>
        <fullName evidence="3">AF4/FMR2 family member lilli</fullName>
    </recommendedName>
    <alternativeName>
        <fullName evidence="12">Protein lilliputian</fullName>
    </alternativeName>
</protein>
<keyword evidence="6" id="KW-0562">Pair-rule protein</keyword>
<dbReference type="Gene3D" id="6.10.250.2670">
    <property type="match status" value="1"/>
</dbReference>
<feature type="compositionally biased region" description="Low complexity" evidence="13">
    <location>
        <begin position="977"/>
        <end position="990"/>
    </location>
</feature>
<dbReference type="Pfam" id="PF18876">
    <property type="entry name" value="AFF4_CHD"/>
    <property type="match status" value="1"/>
</dbReference>
<feature type="region of interest" description="Disordered" evidence="13">
    <location>
        <begin position="862"/>
        <end position="1028"/>
    </location>
</feature>
<reference evidence="15" key="1">
    <citation type="submission" date="2025-08" db="UniProtKB">
        <authorList>
            <consortium name="Ensembl"/>
        </authorList>
    </citation>
    <scope>IDENTIFICATION</scope>
</reference>
<feature type="compositionally biased region" description="Basic and acidic residues" evidence="13">
    <location>
        <begin position="881"/>
        <end position="899"/>
    </location>
</feature>
<comment type="similarity">
    <text evidence="2">Belongs to the AF4 family.</text>
</comment>
<evidence type="ECO:0000256" key="6">
    <source>
        <dbReference type="ARBA" id="ARBA00022788"/>
    </source>
</evidence>
<dbReference type="GO" id="GO:0007366">
    <property type="term" value="P:periodic partitioning by pair rule gene"/>
    <property type="evidence" value="ECO:0007669"/>
    <property type="project" value="UniProtKB-KW"/>
</dbReference>
<feature type="compositionally biased region" description="Polar residues" evidence="13">
    <location>
        <begin position="152"/>
        <end position="168"/>
    </location>
</feature>
<dbReference type="GO" id="GO:0010468">
    <property type="term" value="P:regulation of gene expression"/>
    <property type="evidence" value="ECO:0007669"/>
    <property type="project" value="InterPro"/>
</dbReference>
<sequence>MASLPGVDKKERAAARRREWERRNQEALQQEAALAGAEHLFKEPYKTNKGDELSSLIQNTLGNYDEMKDILSNRSNQSRFVGIPAVAVPLTPNDQSDQSFFSDQRPGAASSFHNTAGVNQTARQAGSVQASSSSYSSYSKKGAEGRPRACGHSSSGKGRHSISLNTASHGYGRDSYGHSQGPSTAVRHGYSARSSASVDHTSRVVSSGLDQHHSRERHRAKSPRDSDNFVSTPPGSGPPTGQTFPASLSKVAPLQQKPTAYVRPMDGQDQAGSEASVGGTSGPGVDSSFGLQGFGGPTSVPPPSVVDSKTSVVNAKAKLSKLTIPAQAESGNTNDVGVEEILREMTQWPSSPLTAIQTPVTAKPSKFPFTKDSQHVGSSYSSQKRCSAPTKTAHNLTDSSNLADDLKLSSDESDNDQAPGKATPAMPVSMPVVAAAEGRRSSGESGSSSESESSSGSDSESSSSDSEGPQPAVQSASPQQPEPPPTNKWKLDNWLSKVNRNANKSPAPGVESGSTPKAPSHDYPRGEIGSSTEKGRAIIAPGGPAGSQEAKEKTRVPGRERGKAPRHSESKTCGGRQKSPGQSDAPTGTGPTVSGSIPRRSLGRKQPKKVEKSSGPDEDAEYSDVLHKGGMPSGGQGVSTETTVRRSIGRKQPRRNEKVQSPDKGAEYADVPHKSPAMAAGMESSVAITSSTVRRSVGRKQPRRTEKPARPEEEEWCKTDYAESLPSKDKTVEGSVSTVTDSSKSKAKGGSRKATVKKEPHPPPTFTAETKHQRVPAKSMPISPEFVDTDTSSSSSSSSSLSSDSDSEPDASKSCKVVKECDSPGATIILPPLTGEGDEARNVPSLIVKIDLKLLAHTPPVLAASKDISVVSRGDQGQNSSDRRSFSGHRHLSDPHDHSPLQPASPEKVKRKRQSESVESKADRKKVRQEKEVHSNSTPSHKVTSSKESCGDRKKGAAPPTSPSPQNKRPERERRNSGSSTSSRISGMSECTSARRKASSTVVVALPQPPSKHRKVEGKGAGHKQPRGQAVQVEVTTGGSDPCHTANGPPKPALCPVSPTLQRPRLIFDNKPQSVDFHMQEAKKLKHKADGMSDKLGKAINYTDAGLSFIECGNAMERDPLEAKSPFTMYSETTELIRYAMKLKSHSAPGATAADKKLGVFSHRCLALLHLRMFKLKKDSAMKYSKSLLEHFKNASKMSQTPPWGGRGNGTPSPMSPTPSPAGSVASQGSSAPQSNGQATVTIPQRIHQMAASHVTITNNFLYGFDHWEQAETLTKENHEFFSDLDQLMGSLTLNSTMTELVRYCRQGLHWLRFEGQLL</sequence>
<feature type="region of interest" description="Disordered" evidence="13">
    <location>
        <begin position="94"/>
        <end position="113"/>
    </location>
</feature>
<dbReference type="InterPro" id="IPR007797">
    <property type="entry name" value="AF4/FMR2"/>
</dbReference>
<evidence type="ECO:0000313" key="15">
    <source>
        <dbReference type="Ensembl" id="ENSEBUP00000019450.1"/>
    </source>
</evidence>
<evidence type="ECO:0000256" key="4">
    <source>
        <dbReference type="ARBA" id="ARBA00022473"/>
    </source>
</evidence>
<keyword evidence="8" id="KW-0238">DNA-binding</keyword>
<dbReference type="GO" id="GO:0003677">
    <property type="term" value="F:DNA binding"/>
    <property type="evidence" value="ECO:0007669"/>
    <property type="project" value="UniProtKB-KW"/>
</dbReference>
<keyword evidence="16" id="KW-1185">Reference proteome</keyword>
<keyword evidence="5" id="KW-0597">Phosphoprotein</keyword>
<evidence type="ECO:0000256" key="7">
    <source>
        <dbReference type="ARBA" id="ARBA00023015"/>
    </source>
</evidence>
<name>A0A8C4QS24_EPTBU</name>
<feature type="compositionally biased region" description="Low complexity" evidence="13">
    <location>
        <begin position="789"/>
        <end position="804"/>
    </location>
</feature>
<feature type="compositionally biased region" description="Low complexity" evidence="13">
    <location>
        <begin position="443"/>
        <end position="479"/>
    </location>
</feature>
<feature type="compositionally biased region" description="Basic residues" evidence="13">
    <location>
        <begin position="745"/>
        <end position="755"/>
    </location>
</feature>
<feature type="compositionally biased region" description="Polar residues" evidence="13">
    <location>
        <begin position="579"/>
        <end position="595"/>
    </location>
</feature>
<evidence type="ECO:0000256" key="1">
    <source>
        <dbReference type="ARBA" id="ARBA00004123"/>
    </source>
</evidence>
<evidence type="ECO:0000259" key="14">
    <source>
        <dbReference type="Pfam" id="PF18876"/>
    </source>
</evidence>
<evidence type="ECO:0000256" key="2">
    <source>
        <dbReference type="ARBA" id="ARBA00007354"/>
    </source>
</evidence>
<feature type="region of interest" description="Disordered" evidence="13">
    <location>
        <begin position="119"/>
        <end position="307"/>
    </location>
</feature>
<evidence type="ECO:0000256" key="12">
    <source>
        <dbReference type="ARBA" id="ARBA00032149"/>
    </source>
</evidence>
<dbReference type="Pfam" id="PF05110">
    <property type="entry name" value="AF-4"/>
    <property type="match status" value="1"/>
</dbReference>
<evidence type="ECO:0000256" key="8">
    <source>
        <dbReference type="ARBA" id="ARBA00023125"/>
    </source>
</evidence>
<dbReference type="InterPro" id="IPR043640">
    <property type="entry name" value="AF4/FMR2_CHD"/>
</dbReference>
<feature type="compositionally biased region" description="Polar residues" evidence="13">
    <location>
        <begin position="375"/>
        <end position="402"/>
    </location>
</feature>
<feature type="compositionally biased region" description="Basic and acidic residues" evidence="13">
    <location>
        <begin position="654"/>
        <end position="673"/>
    </location>
</feature>
<evidence type="ECO:0000256" key="9">
    <source>
        <dbReference type="ARBA" id="ARBA00023163"/>
    </source>
</evidence>
<keyword evidence="10" id="KW-0539">Nucleus</keyword>
<dbReference type="Ensembl" id="ENSEBUT00000020026.1">
    <property type="protein sequence ID" value="ENSEBUP00000019450.1"/>
    <property type="gene ID" value="ENSEBUG00000012097.1"/>
</dbReference>
<feature type="region of interest" description="Disordered" evidence="13">
    <location>
        <begin position="1"/>
        <end position="29"/>
    </location>
</feature>
<evidence type="ECO:0000256" key="10">
    <source>
        <dbReference type="ARBA" id="ARBA00023242"/>
    </source>
</evidence>
<evidence type="ECO:0000256" key="11">
    <source>
        <dbReference type="ARBA" id="ARBA00024653"/>
    </source>
</evidence>
<evidence type="ECO:0000256" key="13">
    <source>
        <dbReference type="SAM" id="MobiDB-lite"/>
    </source>
</evidence>
<feature type="compositionally biased region" description="Basic and acidic residues" evidence="13">
    <location>
        <begin position="703"/>
        <end position="732"/>
    </location>
</feature>
<feature type="compositionally biased region" description="Polar residues" evidence="13">
    <location>
        <begin position="1225"/>
        <end position="1239"/>
    </location>
</feature>
<feature type="compositionally biased region" description="Low complexity" evidence="13">
    <location>
        <begin position="422"/>
        <end position="436"/>
    </location>
</feature>
<feature type="compositionally biased region" description="Basic and acidic residues" evidence="13">
    <location>
        <begin position="810"/>
        <end position="822"/>
    </location>
</feature>
<keyword evidence="7" id="KW-0805">Transcription regulation</keyword>
<evidence type="ECO:0000313" key="16">
    <source>
        <dbReference type="Proteomes" id="UP000694388"/>
    </source>
</evidence>
<reference evidence="15" key="2">
    <citation type="submission" date="2025-09" db="UniProtKB">
        <authorList>
            <consortium name="Ensembl"/>
        </authorList>
    </citation>
    <scope>IDENTIFICATION</scope>
</reference>
<feature type="compositionally biased region" description="Polar residues" evidence="13">
    <location>
        <begin position="119"/>
        <end position="130"/>
    </location>
</feature>
<feature type="domain" description="AF4/FMR2 C-terminal homology" evidence="14">
    <location>
        <begin position="1061"/>
        <end position="1317"/>
    </location>
</feature>
<feature type="compositionally biased region" description="Basic and acidic residues" evidence="13">
    <location>
        <begin position="549"/>
        <end position="570"/>
    </location>
</feature>
<keyword evidence="4" id="KW-0217">Developmental protein</keyword>
<evidence type="ECO:0000256" key="5">
    <source>
        <dbReference type="ARBA" id="ARBA00022553"/>
    </source>
</evidence>
<feature type="region of interest" description="Disordered" evidence="13">
    <location>
        <begin position="1195"/>
        <end position="1239"/>
    </location>
</feature>
<feature type="compositionally biased region" description="Basic and acidic residues" evidence="13">
    <location>
        <begin position="7"/>
        <end position="25"/>
    </location>
</feature>
<dbReference type="PANTHER" id="PTHR10528:SF17">
    <property type="entry name" value="AF4_FMR2 FAMILY MEMBER LILLI"/>
    <property type="match status" value="1"/>
</dbReference>
<feature type="compositionally biased region" description="Polar residues" evidence="13">
    <location>
        <begin position="935"/>
        <end position="948"/>
    </location>
</feature>
<feature type="compositionally biased region" description="Polar residues" evidence="13">
    <location>
        <begin position="192"/>
        <end position="209"/>
    </location>
</feature>
<feature type="compositionally biased region" description="Basic residues" evidence="13">
    <location>
        <begin position="1011"/>
        <end position="1026"/>
    </location>
</feature>
<dbReference type="OMA" id="NMEATWT"/>
<feature type="region of interest" description="Disordered" evidence="13">
    <location>
        <begin position="363"/>
        <end position="839"/>
    </location>
</feature>